<feature type="compositionally biased region" description="Polar residues" evidence="1">
    <location>
        <begin position="299"/>
        <end position="309"/>
    </location>
</feature>
<reference evidence="3 4" key="1">
    <citation type="journal article" date="2019" name="Fungal Biol. Biotechnol.">
        <title>Draft genome sequence of fastidious pathogen Ceratobasidium theobromae, which causes vascular-streak dieback in Theobroma cacao.</title>
        <authorList>
            <person name="Ali S.S."/>
            <person name="Asman A."/>
            <person name="Shao J."/>
            <person name="Firmansyah A.P."/>
            <person name="Susilo A.W."/>
            <person name="Rosmana A."/>
            <person name="McMahon P."/>
            <person name="Junaid M."/>
            <person name="Guest D."/>
            <person name="Kheng T.Y."/>
            <person name="Meinhardt L.W."/>
            <person name="Bailey B.A."/>
        </authorList>
    </citation>
    <scope>NUCLEOTIDE SEQUENCE [LARGE SCALE GENOMIC DNA]</scope>
    <source>
        <strain evidence="3 4">CT2</strain>
    </source>
</reference>
<keyword evidence="2 3" id="KW-0812">Transmembrane</keyword>
<dbReference type="EMBL" id="SSOP01000078">
    <property type="protein sequence ID" value="KAB5592059.1"/>
    <property type="molecule type" value="Genomic_DNA"/>
</dbReference>
<dbReference type="Proteomes" id="UP000383932">
    <property type="component" value="Unassembled WGS sequence"/>
</dbReference>
<sequence length="569" mass="60879">MWPTGCQGVNVLTFGASARTDVDVPGNPGGSKSRNSGKMGAKQRRLGTMHPCERGQRCSCHSAGPSKVLLAFVVPALAAPLERRVTDAGQAPDDADDFHQDIELADLVRERLAFKYVDEGDGWVFDSSWQLHGRRFGRATAEEPSGVLAIESTLPIGWGDDFKRTGMYAIPLVVSFAVVIALMIGSLIGALAFRRDRSRSRRRKKRLVDDSNSEKADSLVARSLSPEPPTPDVERADAAKDPPSPSLARVRSWARRSAAWRVQARIGMRRRIAHGKKRTLDNGPDTHTIPEDTHEDQLSTRPATPQNHSPAPIYHPTPSPRPDSPDPRADSNDAHPDAAPSDEPAYDHPGAGAGLPPAYRRGDRDEIRRGKMPARSADDEQVAQPQGQSAHVEPARQWSRLDTYAFAEHTASASFTAHVATDDKHVLEQLRAMVGAPADQHPVEPAAVPREEDVFGAEAPEEPEQVAGTSGLPLPPAKTGAGPVARYGEADMSLPRYLEEGASSASSVPCAPPLEELGLGTLAPLDCPSAPPLDGPSAPLDGPSAPPLDDDSLVPSAPPLPDSLVPPHQ</sequence>
<keyword evidence="2" id="KW-0472">Membrane</keyword>
<organism evidence="3 4">
    <name type="scientific">Ceratobasidium theobromae</name>
    <dbReference type="NCBI Taxonomy" id="1582974"/>
    <lineage>
        <taxon>Eukaryota</taxon>
        <taxon>Fungi</taxon>
        <taxon>Dikarya</taxon>
        <taxon>Basidiomycota</taxon>
        <taxon>Agaricomycotina</taxon>
        <taxon>Agaricomycetes</taxon>
        <taxon>Cantharellales</taxon>
        <taxon>Ceratobasidiaceae</taxon>
        <taxon>Ceratobasidium</taxon>
    </lineage>
</organism>
<feature type="compositionally biased region" description="Pro residues" evidence="1">
    <location>
        <begin position="313"/>
        <end position="322"/>
    </location>
</feature>
<feature type="region of interest" description="Disordered" evidence="1">
    <location>
        <begin position="19"/>
        <end position="44"/>
    </location>
</feature>
<feature type="compositionally biased region" description="Basic and acidic residues" evidence="1">
    <location>
        <begin position="288"/>
        <end position="298"/>
    </location>
</feature>
<feature type="region of interest" description="Disordered" evidence="1">
    <location>
        <begin position="498"/>
        <end position="569"/>
    </location>
</feature>
<feature type="region of interest" description="Disordered" evidence="1">
    <location>
        <begin position="202"/>
        <end position="253"/>
    </location>
</feature>
<keyword evidence="2" id="KW-1133">Transmembrane helix</keyword>
<name>A0A5N5QK93_9AGAM</name>
<dbReference type="AlphaFoldDB" id="A0A5N5QK93"/>
<keyword evidence="4" id="KW-1185">Reference proteome</keyword>
<feature type="region of interest" description="Disordered" evidence="1">
    <location>
        <begin position="455"/>
        <end position="486"/>
    </location>
</feature>
<accession>A0A5N5QK93</accession>
<feature type="transmembrane region" description="Helical" evidence="2">
    <location>
        <begin position="168"/>
        <end position="193"/>
    </location>
</feature>
<dbReference type="OrthoDB" id="2756128at2759"/>
<gene>
    <name evidence="3" type="ORF">CTheo_4511</name>
</gene>
<evidence type="ECO:0000256" key="2">
    <source>
        <dbReference type="SAM" id="Phobius"/>
    </source>
</evidence>
<feature type="compositionally biased region" description="Basic and acidic residues" evidence="1">
    <location>
        <begin position="360"/>
        <end position="369"/>
    </location>
</feature>
<feature type="compositionally biased region" description="Basic and acidic residues" evidence="1">
    <location>
        <begin position="207"/>
        <end position="217"/>
    </location>
</feature>
<protein>
    <submittedName>
        <fullName evidence="3">Transmembrane protein</fullName>
    </submittedName>
</protein>
<feature type="compositionally biased region" description="Basic and acidic residues" evidence="1">
    <location>
        <begin position="323"/>
        <end position="336"/>
    </location>
</feature>
<comment type="caution">
    <text evidence="3">The sequence shown here is derived from an EMBL/GenBank/DDBJ whole genome shotgun (WGS) entry which is preliminary data.</text>
</comment>
<feature type="region of interest" description="Disordered" evidence="1">
    <location>
        <begin position="270"/>
        <end position="396"/>
    </location>
</feature>
<evidence type="ECO:0000313" key="4">
    <source>
        <dbReference type="Proteomes" id="UP000383932"/>
    </source>
</evidence>
<evidence type="ECO:0000256" key="1">
    <source>
        <dbReference type="SAM" id="MobiDB-lite"/>
    </source>
</evidence>
<evidence type="ECO:0000313" key="3">
    <source>
        <dbReference type="EMBL" id="KAB5592059.1"/>
    </source>
</evidence>
<proteinExistence type="predicted"/>